<dbReference type="EMBL" id="JAODUO010000090">
    <property type="protein sequence ID" value="KAK2190034.1"/>
    <property type="molecule type" value="Genomic_DNA"/>
</dbReference>
<evidence type="ECO:0000313" key="3">
    <source>
        <dbReference type="Proteomes" id="UP001209878"/>
    </source>
</evidence>
<dbReference type="Pfam" id="PF25032">
    <property type="entry name" value="N-HEAT_ATR"/>
    <property type="match status" value="1"/>
</dbReference>
<dbReference type="Proteomes" id="UP001209878">
    <property type="component" value="Unassembled WGS sequence"/>
</dbReference>
<reference evidence="2" key="1">
    <citation type="journal article" date="2023" name="Mol. Biol. Evol.">
        <title>Third-Generation Sequencing Reveals the Adaptive Role of the Epigenome in Three Deep-Sea Polychaetes.</title>
        <authorList>
            <person name="Perez M."/>
            <person name="Aroh O."/>
            <person name="Sun Y."/>
            <person name="Lan Y."/>
            <person name="Juniper S.K."/>
            <person name="Young C.R."/>
            <person name="Angers B."/>
            <person name="Qian P.Y."/>
        </authorList>
    </citation>
    <scope>NUCLEOTIDE SEQUENCE</scope>
    <source>
        <strain evidence="2">R07B-5</strain>
    </source>
</reference>
<dbReference type="InterPro" id="IPR056803">
    <property type="entry name" value="ATR-like_N-HEAT"/>
</dbReference>
<proteinExistence type="predicted"/>
<evidence type="ECO:0000259" key="1">
    <source>
        <dbReference type="Pfam" id="PF25032"/>
    </source>
</evidence>
<evidence type="ECO:0000313" key="2">
    <source>
        <dbReference type="EMBL" id="KAK2190034.1"/>
    </source>
</evidence>
<organism evidence="2 3">
    <name type="scientific">Ridgeia piscesae</name>
    <name type="common">Tubeworm</name>
    <dbReference type="NCBI Taxonomy" id="27915"/>
    <lineage>
        <taxon>Eukaryota</taxon>
        <taxon>Metazoa</taxon>
        <taxon>Spiralia</taxon>
        <taxon>Lophotrochozoa</taxon>
        <taxon>Annelida</taxon>
        <taxon>Polychaeta</taxon>
        <taxon>Sedentaria</taxon>
        <taxon>Canalipalpata</taxon>
        <taxon>Sabellida</taxon>
        <taxon>Siboglinidae</taxon>
        <taxon>Ridgeia</taxon>
    </lineage>
</organism>
<keyword evidence="3" id="KW-1185">Reference proteome</keyword>
<gene>
    <name evidence="2" type="ORF">NP493_91g01030</name>
</gene>
<comment type="caution">
    <text evidence="2">The sequence shown here is derived from an EMBL/GenBank/DDBJ whole genome shotgun (WGS) entry which is preliminary data.</text>
</comment>
<sequence>MYHLYNSAGQLGFRGSGQEHVNSPEAWKKLFSQAVEDLGKVTESNILGRVDRNLEVKLDFVCRTIAVWPDMFVAMTTEAEEEDCFDFTCWTMSRLLQLLSQTRSDGDVCQKTQTVVTSLLEMLKGKDVHAVWMQLSKLVSSLIALEAFSERYYDDVEPQFNEEVELDCFVTKSSGILTSVAVDLCQFTAGGVSFDKVTTPSALWDILIYQLNCGEVKLKTVTLELANKLMQHGRVPVYSLDGDYITLETALAAWLNTANEHCRDDVPIRSNIVSLRGATVQQVAQIIRVHQMTALKTSVLKGALLRVLSEHIRTIPSELQLSLIRIFLEDVNSVGNVEVRGKCVAYFLVKLLLSDVASYSSSVSMSTIAETGDTVNTVSPRPPSLSLLMVTLRQLCQRATEMTPSDAAPSCTQHRSNPG</sequence>
<feature type="domain" description="Serine/threonine-protein kinase ATR-like N-HEAT region" evidence="1">
    <location>
        <begin position="58"/>
        <end position="237"/>
    </location>
</feature>
<name>A0AAD9P8C6_RIDPI</name>
<dbReference type="AlphaFoldDB" id="A0AAD9P8C6"/>
<accession>A0AAD9P8C6</accession>
<protein>
    <recommendedName>
        <fullName evidence="1">Serine/threonine-protein kinase ATR-like N-HEAT region domain-containing protein</fullName>
    </recommendedName>
</protein>